<proteinExistence type="predicted"/>
<dbReference type="AlphaFoldDB" id="A0A2U2B5P1"/>
<dbReference type="Proteomes" id="UP000244956">
    <property type="component" value="Unassembled WGS sequence"/>
</dbReference>
<name>A0A2U2B5P1_9BACT</name>
<dbReference type="RefSeq" id="WP_109265564.1">
    <property type="nucleotide sequence ID" value="NZ_QEWP01000016.1"/>
</dbReference>
<keyword evidence="2" id="KW-1185">Reference proteome</keyword>
<evidence type="ECO:0000313" key="2">
    <source>
        <dbReference type="Proteomes" id="UP000244956"/>
    </source>
</evidence>
<dbReference type="OrthoDB" id="1013052at2"/>
<reference evidence="1 2" key="1">
    <citation type="submission" date="2018-05" db="EMBL/GenBank/DDBJ databases">
        <title>Marinilabilia rubrum sp. nov., isolated from saltern sediment.</title>
        <authorList>
            <person name="Zhang R."/>
        </authorList>
    </citation>
    <scope>NUCLEOTIDE SEQUENCE [LARGE SCALE GENOMIC DNA]</scope>
    <source>
        <strain evidence="1 2">WTE16</strain>
    </source>
</reference>
<gene>
    <name evidence="1" type="ORF">DDZ16_16215</name>
</gene>
<accession>A0A2U2B5P1</accession>
<protein>
    <submittedName>
        <fullName evidence="1">DUF5017 domain-containing protein</fullName>
    </submittedName>
</protein>
<organism evidence="1 2">
    <name type="scientific">Marinilabilia rubra</name>
    <dbReference type="NCBI Taxonomy" id="2162893"/>
    <lineage>
        <taxon>Bacteria</taxon>
        <taxon>Pseudomonadati</taxon>
        <taxon>Bacteroidota</taxon>
        <taxon>Bacteroidia</taxon>
        <taxon>Marinilabiliales</taxon>
        <taxon>Marinilabiliaceae</taxon>
        <taxon>Marinilabilia</taxon>
    </lineage>
</organism>
<dbReference type="EMBL" id="QEWP01000016">
    <property type="protein sequence ID" value="PWD98353.1"/>
    <property type="molecule type" value="Genomic_DNA"/>
</dbReference>
<dbReference type="NCBIfam" id="NF038128">
    <property type="entry name" value="choice_anch_J"/>
    <property type="match status" value="1"/>
</dbReference>
<comment type="caution">
    <text evidence="1">The sequence shown here is derived from an EMBL/GenBank/DDBJ whole genome shotgun (WGS) entry which is preliminary data.</text>
</comment>
<evidence type="ECO:0000313" key="1">
    <source>
        <dbReference type="EMBL" id="PWD98353.1"/>
    </source>
</evidence>
<sequence length="612" mass="69146">MKKLLYIMASSLFLLWGCEPMEDVYNDLDEEQGAYSEDIEITLEDADYSSLSEIAEKMGNNDAAEFIDEYMSFSEEYMAADYIPGFLSEEYIALKESSSAKVTFNYTQPIPDYVDNYMINYELSSSDYVSVDASLGFIDAFSPSFPAEGNASTIMDSQFPDKPNGSLAYVSYRVSDVDVEAPPELFFEEHFDGDFGDFETVSLDGEQSWELDDYNDDEYAKISGFSGGANTNNDWLVSSVIDLSGQTSAYMTIRQAANYLDDWANLKVMVSSDYAGDIEAASWTEITVEEKPEGDSWGFVESEAVNLSDWAGENITIAFNYNSTTSEAATWEIDWIKVSKTPIPQYSYYSDVFEYQDGWQKFDVEAGDTFEDGVYLIQAEDYDAMGDPGDYNNFSSSDNPDNYIPQLISLNLPFAQEGESVVVAYMYYAGSTKLKASEYIYNGTTWLNTSRIIERTEQFVHNGTKWVFDPTVVFTMTTDDYQMVVDYVSRDLESSYVNSYGTAEYYFGADAYFENFDLRISNRTENDIPGFAGLSTEEAVDLSYERLTEAVEVLLQEKYPDAVTQVNGVDVHYIVTVDTYENDLSRGKYTFDFQCISDGPDPEFELIEGPEF</sequence>